<dbReference type="PATRIC" id="fig|1202724.3.peg.3481"/>
<keyword evidence="2" id="KW-1185">Reference proteome</keyword>
<dbReference type="Proteomes" id="UP000037755">
    <property type="component" value="Unassembled WGS sequence"/>
</dbReference>
<gene>
    <name evidence="1" type="ORF">AM493_16775</name>
</gene>
<dbReference type="RefSeq" id="WP_054409179.1">
    <property type="nucleotide sequence ID" value="NZ_FOYA01000011.1"/>
</dbReference>
<evidence type="ECO:0008006" key="3">
    <source>
        <dbReference type="Google" id="ProtNLM"/>
    </source>
</evidence>
<protein>
    <recommendedName>
        <fullName evidence="3">DKNYY family protein</fullName>
    </recommendedName>
</protein>
<dbReference type="Pfam" id="PF13644">
    <property type="entry name" value="DKNYY"/>
    <property type="match status" value="1"/>
</dbReference>
<evidence type="ECO:0000313" key="2">
    <source>
        <dbReference type="Proteomes" id="UP000037755"/>
    </source>
</evidence>
<comment type="caution">
    <text evidence="1">The sequence shown here is derived from an EMBL/GenBank/DDBJ whole genome shotgun (WGS) entry which is preliminary data.</text>
</comment>
<sequence length="239" mass="27925">MKDFGNGFTLVDKSIYRYDSETFTSLKKVIDYDSFELVEAYKDKTFYFKDRNRVYVTSYMCTPSVIEGANPKTFKVIDTEEGIGFDGNNYYWYQETLPYDYSKAEKYNEYYVRVGQQVFFFTIFVDGADADTFSIIWQNIARDKDSLFFKGVKEPLVDIDTFKMVPGCFDDFHLDQSHTYYAANKDNVYFINTISRGLKKLSGVKPAEFSVKIVDERLYGLTPKGYYYFGIKKKGDIPQ</sequence>
<dbReference type="AlphaFoldDB" id="A0A0M8MCV2"/>
<evidence type="ECO:0000313" key="1">
    <source>
        <dbReference type="EMBL" id="KOS07515.1"/>
    </source>
</evidence>
<dbReference type="EMBL" id="LIYD01000005">
    <property type="protein sequence ID" value="KOS07515.1"/>
    <property type="molecule type" value="Genomic_DNA"/>
</dbReference>
<organism evidence="1 2">
    <name type="scientific">Flavobacterium akiainvivens</name>
    <dbReference type="NCBI Taxonomy" id="1202724"/>
    <lineage>
        <taxon>Bacteria</taxon>
        <taxon>Pseudomonadati</taxon>
        <taxon>Bacteroidota</taxon>
        <taxon>Flavobacteriia</taxon>
        <taxon>Flavobacteriales</taxon>
        <taxon>Flavobacteriaceae</taxon>
        <taxon>Flavobacterium</taxon>
    </lineage>
</organism>
<accession>A0A0M8MCV2</accession>
<reference evidence="1 2" key="1">
    <citation type="submission" date="2015-08" db="EMBL/GenBank/DDBJ databases">
        <title>Whole genome sequence of Flavobacterium akiainvivens IK-1T, from decaying Wikstroemia oahuensis, an endemic Hawaiian shrub.</title>
        <authorList>
            <person name="Wan X."/>
            <person name="Hou S."/>
            <person name="Saito J."/>
            <person name="Donachie S."/>
        </authorList>
    </citation>
    <scope>NUCLEOTIDE SEQUENCE [LARGE SCALE GENOMIC DNA]</scope>
    <source>
        <strain evidence="1 2">IK-1</strain>
    </source>
</reference>
<dbReference type="OrthoDB" id="1327275at2"/>
<name>A0A0M8MCV2_9FLAO</name>
<proteinExistence type="predicted"/>
<dbReference type="InterPro" id="IPR027375">
    <property type="entry name" value="DKNYY"/>
</dbReference>